<comment type="pathway">
    <text evidence="2">Porphyrin-containing compound metabolism; protoporphyrin-IX biosynthesis; 5-aminolevulinate from L-glutamyl-tRNA(Glu): step 2/2.</text>
</comment>
<protein>
    <recommendedName>
        <fullName evidence="4">glutamate-1-semialdehyde 2,1-aminomutase</fullName>
        <ecNumber evidence="4">5.4.3.8</ecNumber>
    </recommendedName>
</protein>
<dbReference type="Gene3D" id="3.40.640.10">
    <property type="entry name" value="Type I PLP-dependent aspartate aminotransferase-like (Major domain)"/>
    <property type="match status" value="1"/>
</dbReference>
<dbReference type="GO" id="GO:0042286">
    <property type="term" value="F:glutamate-1-semialdehyde 2,1-aminomutase activity"/>
    <property type="evidence" value="ECO:0007669"/>
    <property type="project" value="UniProtKB-EC"/>
</dbReference>
<dbReference type="Gene3D" id="3.90.1150.10">
    <property type="entry name" value="Aspartate Aminotransferase, domain 1"/>
    <property type="match status" value="1"/>
</dbReference>
<accession>A0AA35RBD3</accession>
<dbReference type="EC" id="5.4.3.8" evidence="4"/>
<dbReference type="GO" id="GO:0030170">
    <property type="term" value="F:pyridoxal phosphate binding"/>
    <property type="evidence" value="ECO:0007669"/>
    <property type="project" value="InterPro"/>
</dbReference>
<keyword evidence="7" id="KW-0627">Porphyrin biosynthesis</keyword>
<dbReference type="EMBL" id="CASHTH010000832">
    <property type="protein sequence ID" value="CAI8008315.1"/>
    <property type="molecule type" value="Genomic_DNA"/>
</dbReference>
<dbReference type="FunFam" id="3.40.640.10:FF:000021">
    <property type="entry name" value="Glutamate-1-semialdehyde 2,1-aminomutase"/>
    <property type="match status" value="1"/>
</dbReference>
<comment type="cofactor">
    <cofactor evidence="1">
        <name>pyridoxal 5'-phosphate</name>
        <dbReference type="ChEBI" id="CHEBI:597326"/>
    </cofactor>
</comment>
<gene>
    <name evidence="9" type="ORF">GBAR_LOCUS5706</name>
</gene>
<comment type="caution">
    <text evidence="9">The sequence shown here is derived from an EMBL/GenBank/DDBJ whole genome shotgun (WGS) entry which is preliminary data.</text>
</comment>
<keyword evidence="10" id="KW-1185">Reference proteome</keyword>
<keyword evidence="5 8" id="KW-0663">Pyridoxal phosphate</keyword>
<evidence type="ECO:0000256" key="6">
    <source>
        <dbReference type="ARBA" id="ARBA00023235"/>
    </source>
</evidence>
<evidence type="ECO:0000256" key="5">
    <source>
        <dbReference type="ARBA" id="ARBA00022898"/>
    </source>
</evidence>
<dbReference type="PANTHER" id="PTHR43713">
    <property type="entry name" value="GLUTAMATE-1-SEMIALDEHYDE 2,1-AMINOMUTASE"/>
    <property type="match status" value="1"/>
</dbReference>
<dbReference type="InterPro" id="IPR005814">
    <property type="entry name" value="Aminotrans_3"/>
</dbReference>
<evidence type="ECO:0000313" key="9">
    <source>
        <dbReference type="EMBL" id="CAI8008315.1"/>
    </source>
</evidence>
<keyword evidence="6" id="KW-0413">Isomerase</keyword>
<dbReference type="GO" id="GO:0006779">
    <property type="term" value="P:porphyrin-containing compound biosynthetic process"/>
    <property type="evidence" value="ECO:0007669"/>
    <property type="project" value="UniProtKB-KW"/>
</dbReference>
<evidence type="ECO:0000313" key="10">
    <source>
        <dbReference type="Proteomes" id="UP001174909"/>
    </source>
</evidence>
<organism evidence="9 10">
    <name type="scientific">Geodia barretti</name>
    <name type="common">Barrett's horny sponge</name>
    <dbReference type="NCBI Taxonomy" id="519541"/>
    <lineage>
        <taxon>Eukaryota</taxon>
        <taxon>Metazoa</taxon>
        <taxon>Porifera</taxon>
        <taxon>Demospongiae</taxon>
        <taxon>Heteroscleromorpha</taxon>
        <taxon>Tetractinellida</taxon>
        <taxon>Astrophorina</taxon>
        <taxon>Geodiidae</taxon>
        <taxon>Geodia</taxon>
    </lineage>
</organism>
<evidence type="ECO:0000256" key="8">
    <source>
        <dbReference type="RuleBase" id="RU003560"/>
    </source>
</evidence>
<dbReference type="PANTHER" id="PTHR43713:SF3">
    <property type="entry name" value="GLUTAMATE-1-SEMIALDEHYDE 2,1-AMINOMUTASE 1, CHLOROPLASTIC-RELATED"/>
    <property type="match status" value="1"/>
</dbReference>
<dbReference type="GO" id="GO:0008483">
    <property type="term" value="F:transaminase activity"/>
    <property type="evidence" value="ECO:0007669"/>
    <property type="project" value="InterPro"/>
</dbReference>
<dbReference type="Proteomes" id="UP001174909">
    <property type="component" value="Unassembled WGS sequence"/>
</dbReference>
<comment type="similarity">
    <text evidence="3">Belongs to the class-III pyridoxal-phosphate-dependent aminotransferase family. HemL subfamily.</text>
</comment>
<dbReference type="AlphaFoldDB" id="A0AA35RBD3"/>
<evidence type="ECO:0000256" key="2">
    <source>
        <dbReference type="ARBA" id="ARBA00004819"/>
    </source>
</evidence>
<evidence type="ECO:0000256" key="3">
    <source>
        <dbReference type="ARBA" id="ARBA00008981"/>
    </source>
</evidence>
<dbReference type="InterPro" id="IPR015421">
    <property type="entry name" value="PyrdxlP-dep_Trfase_major"/>
</dbReference>
<dbReference type="CDD" id="cd00610">
    <property type="entry name" value="OAT_like"/>
    <property type="match status" value="1"/>
</dbReference>
<dbReference type="Pfam" id="PF00202">
    <property type="entry name" value="Aminotran_3"/>
    <property type="match status" value="1"/>
</dbReference>
<evidence type="ECO:0000256" key="1">
    <source>
        <dbReference type="ARBA" id="ARBA00001933"/>
    </source>
</evidence>
<proteinExistence type="inferred from homology"/>
<sequence length="444" mass="47828">MTTSRAEAEIQQFVASTPKSKSLQDEAAQYLPGGSSRGTAYFAPYPTFVDHAKGHYVYDVDGNRYLDFMINATTHIMGHAHPEIVEVLQEQAERGNSFSGPTEAQVRLAKNLCERVPSLETVRFTNSGTEGTMMAIRGARAFTGKHKIAKFEGGYHGSHEYVSVSVRPAAEDLGPDATIPVPEHPGQPPSITEDVITLPYNDLATSERIIREHGDELACVIMEVVSSSFGYLEGDEDFLRGMRAVTEELGIVLIFDEVQSFRVSPGGAQEMFGVIPDMTTFGKIIGGGMPVGAWGGRRDIMALFDPSEGAPLAHAGTFNANPMTMVAGEVVMNHLTPDVYERMNALGETLRAKLRAVFDELEVPAQVTGVASLFGIHFTDKEIVDYRSALSSDGDMTKALFTGLLNEGILIQTGGAGALNTLTTDEEVDALVDGYKAGGARGVR</sequence>
<dbReference type="InterPro" id="IPR015422">
    <property type="entry name" value="PyrdxlP-dep_Trfase_small"/>
</dbReference>
<reference evidence="9" key="1">
    <citation type="submission" date="2023-03" db="EMBL/GenBank/DDBJ databases">
        <authorList>
            <person name="Steffen K."/>
            <person name="Cardenas P."/>
        </authorList>
    </citation>
    <scope>NUCLEOTIDE SEQUENCE</scope>
</reference>
<evidence type="ECO:0000256" key="4">
    <source>
        <dbReference type="ARBA" id="ARBA00012143"/>
    </source>
</evidence>
<name>A0AA35RBD3_GEOBA</name>
<dbReference type="InterPro" id="IPR015424">
    <property type="entry name" value="PyrdxlP-dep_Trfase"/>
</dbReference>
<evidence type="ECO:0000256" key="7">
    <source>
        <dbReference type="ARBA" id="ARBA00023244"/>
    </source>
</evidence>
<dbReference type="SUPFAM" id="SSF53383">
    <property type="entry name" value="PLP-dependent transferases"/>
    <property type="match status" value="1"/>
</dbReference>